<sequence>MEQLKEAELGDLASQLDQEVRQGRAVSEEKLKQEQASQYAARASRLAERKLLRLEESDVAVIPYTDDENIELIRGALLTLAETMYASRKAALDVAEAHGMELTIEFGDPGLTLCLDAARAAGGTTMLTQDGTTPATALRFRRSPGNLWSGTFTYILVSFPGIRKQLEVHLGVYVVTANSKVAHECDVAIIDYKEAERSRQARVHPRTGKLVAAIEAKRYSSSPPLGVGRGFLGLAQEMGAKK</sequence>
<dbReference type="RefSeq" id="WP_145764647.1">
    <property type="nucleotide sequence ID" value="NZ_VIWW01000001.1"/>
</dbReference>
<name>A0A561UYW7_9ACTN</name>
<proteinExistence type="predicted"/>
<dbReference type="AlphaFoldDB" id="A0A561UYW7"/>
<dbReference type="OrthoDB" id="7833995at2"/>
<comment type="caution">
    <text evidence="1">The sequence shown here is derived from an EMBL/GenBank/DDBJ whole genome shotgun (WGS) entry which is preliminary data.</text>
</comment>
<organism evidence="1 2">
    <name type="scientific">Streptomyces brevispora</name>
    <dbReference type="NCBI Taxonomy" id="887462"/>
    <lineage>
        <taxon>Bacteria</taxon>
        <taxon>Bacillati</taxon>
        <taxon>Actinomycetota</taxon>
        <taxon>Actinomycetes</taxon>
        <taxon>Kitasatosporales</taxon>
        <taxon>Streptomycetaceae</taxon>
        <taxon>Streptomyces</taxon>
    </lineage>
</organism>
<accession>A0A561UYW7</accession>
<reference evidence="1 2" key="1">
    <citation type="submission" date="2019-06" db="EMBL/GenBank/DDBJ databases">
        <title>Sequencing the genomes of 1000 actinobacteria strains.</title>
        <authorList>
            <person name="Klenk H.-P."/>
        </authorList>
    </citation>
    <scope>NUCLEOTIDE SEQUENCE [LARGE SCALE GENOMIC DNA]</scope>
    <source>
        <strain evidence="1 2">DSM 42059</strain>
    </source>
</reference>
<dbReference type="EMBL" id="VIWW01000001">
    <property type="protein sequence ID" value="TWG04524.1"/>
    <property type="molecule type" value="Genomic_DNA"/>
</dbReference>
<evidence type="ECO:0000313" key="1">
    <source>
        <dbReference type="EMBL" id="TWG04524.1"/>
    </source>
</evidence>
<gene>
    <name evidence="1" type="ORF">FHX80_112977</name>
</gene>
<dbReference type="Proteomes" id="UP000318186">
    <property type="component" value="Unassembled WGS sequence"/>
</dbReference>
<protein>
    <submittedName>
        <fullName evidence="1">Uncharacterized protein</fullName>
    </submittedName>
</protein>
<evidence type="ECO:0000313" key="2">
    <source>
        <dbReference type="Proteomes" id="UP000318186"/>
    </source>
</evidence>